<dbReference type="PANTHER" id="PTHR24421">
    <property type="entry name" value="NITRATE/NITRITE SENSOR PROTEIN NARX-RELATED"/>
    <property type="match status" value="1"/>
</dbReference>
<dbReference type="GO" id="GO:0000155">
    <property type="term" value="F:phosphorelay sensor kinase activity"/>
    <property type="evidence" value="ECO:0007669"/>
    <property type="project" value="InterPro"/>
</dbReference>
<evidence type="ECO:0000256" key="5">
    <source>
        <dbReference type="ARBA" id="ARBA00022741"/>
    </source>
</evidence>
<evidence type="ECO:0000313" key="11">
    <source>
        <dbReference type="EMBL" id="ELT45982.1"/>
    </source>
</evidence>
<feature type="domain" description="Histidine kinase" evidence="10">
    <location>
        <begin position="358"/>
        <end position="472"/>
    </location>
</feature>
<evidence type="ECO:0000256" key="9">
    <source>
        <dbReference type="SAM" id="Phobius"/>
    </source>
</evidence>
<feature type="transmembrane region" description="Helical" evidence="9">
    <location>
        <begin position="47"/>
        <end position="68"/>
    </location>
</feature>
<keyword evidence="8" id="KW-0902">Two-component regulatory system</keyword>
<evidence type="ECO:0000256" key="7">
    <source>
        <dbReference type="ARBA" id="ARBA00022840"/>
    </source>
</evidence>
<gene>
    <name evidence="11" type="ORF">G205_02008</name>
</gene>
<feature type="transmembrane region" description="Helical" evidence="9">
    <location>
        <begin position="80"/>
        <end position="99"/>
    </location>
</feature>
<organism evidence="11 12">
    <name type="scientific">Arthrobacter nitrophenolicus</name>
    <dbReference type="NCBI Taxonomy" id="683150"/>
    <lineage>
        <taxon>Bacteria</taxon>
        <taxon>Bacillati</taxon>
        <taxon>Actinomycetota</taxon>
        <taxon>Actinomycetes</taxon>
        <taxon>Micrococcales</taxon>
        <taxon>Micrococcaceae</taxon>
        <taxon>Arthrobacter</taxon>
    </lineage>
</organism>
<dbReference type="PROSITE" id="PS50109">
    <property type="entry name" value="HIS_KIN"/>
    <property type="match status" value="1"/>
</dbReference>
<dbReference type="Gene3D" id="1.20.5.1930">
    <property type="match status" value="1"/>
</dbReference>
<dbReference type="PATRIC" id="fig|683150.5.peg.400"/>
<dbReference type="GO" id="GO:0016020">
    <property type="term" value="C:membrane"/>
    <property type="evidence" value="ECO:0007669"/>
    <property type="project" value="InterPro"/>
</dbReference>
<dbReference type="Gene3D" id="3.30.565.10">
    <property type="entry name" value="Histidine kinase-like ATPase, C-terminal domain"/>
    <property type="match status" value="1"/>
</dbReference>
<keyword evidence="9" id="KW-0812">Transmembrane</keyword>
<dbReference type="GO" id="GO:0005524">
    <property type="term" value="F:ATP binding"/>
    <property type="evidence" value="ECO:0007669"/>
    <property type="project" value="UniProtKB-KW"/>
</dbReference>
<keyword evidence="3" id="KW-0597">Phosphoprotein</keyword>
<evidence type="ECO:0000259" key="10">
    <source>
        <dbReference type="PROSITE" id="PS50109"/>
    </source>
</evidence>
<keyword evidence="9" id="KW-1133">Transmembrane helix</keyword>
<feature type="transmembrane region" description="Helical" evidence="9">
    <location>
        <begin position="184"/>
        <end position="209"/>
    </location>
</feature>
<keyword evidence="5" id="KW-0547">Nucleotide-binding</keyword>
<dbReference type="InterPro" id="IPR011712">
    <property type="entry name" value="Sig_transdc_His_kin_sub3_dim/P"/>
</dbReference>
<comment type="caution">
    <text evidence="11">The sequence shown here is derived from an EMBL/GenBank/DDBJ whole genome shotgun (WGS) entry which is preliminary data.</text>
</comment>
<evidence type="ECO:0000256" key="8">
    <source>
        <dbReference type="ARBA" id="ARBA00023012"/>
    </source>
</evidence>
<evidence type="ECO:0000256" key="1">
    <source>
        <dbReference type="ARBA" id="ARBA00000085"/>
    </source>
</evidence>
<dbReference type="EC" id="2.7.13.3" evidence="2"/>
<comment type="catalytic activity">
    <reaction evidence="1">
        <text>ATP + protein L-histidine = ADP + protein N-phospho-L-histidine.</text>
        <dbReference type="EC" id="2.7.13.3"/>
    </reaction>
</comment>
<name>L8TTG8_9MICC</name>
<evidence type="ECO:0000256" key="6">
    <source>
        <dbReference type="ARBA" id="ARBA00022777"/>
    </source>
</evidence>
<dbReference type="SUPFAM" id="SSF55874">
    <property type="entry name" value="ATPase domain of HSP90 chaperone/DNA topoisomerase II/histidine kinase"/>
    <property type="match status" value="1"/>
</dbReference>
<evidence type="ECO:0000256" key="4">
    <source>
        <dbReference type="ARBA" id="ARBA00022679"/>
    </source>
</evidence>
<reference evidence="12" key="1">
    <citation type="journal article" date="2013" name="Genome Announc.">
        <title>Draft Genome Sequence of the 2-Chloro-4-Nitrophenol-Degrading Bacterium Arthrobacter sp. Strain SJCon.</title>
        <authorList>
            <person name="Vikram S."/>
            <person name="Kumar S."/>
            <person name="Vaidya B."/>
            <person name="Pinnaka A.K."/>
            <person name="Raghava G.P."/>
        </authorList>
    </citation>
    <scope>NUCLEOTIDE SEQUENCE [LARGE SCALE GENOMIC DNA]</scope>
    <source>
        <strain evidence="12">SJCon</strain>
    </source>
</reference>
<evidence type="ECO:0000256" key="3">
    <source>
        <dbReference type="ARBA" id="ARBA00022553"/>
    </source>
</evidence>
<dbReference type="EMBL" id="AOFD01000003">
    <property type="protein sequence ID" value="ELT45982.1"/>
    <property type="molecule type" value="Genomic_DNA"/>
</dbReference>
<dbReference type="AlphaFoldDB" id="L8TTG8"/>
<evidence type="ECO:0000256" key="2">
    <source>
        <dbReference type="ARBA" id="ARBA00012438"/>
    </source>
</evidence>
<dbReference type="Pfam" id="PF07730">
    <property type="entry name" value="HisKA_3"/>
    <property type="match status" value="1"/>
</dbReference>
<feature type="transmembrane region" description="Helical" evidence="9">
    <location>
        <begin position="15"/>
        <end position="35"/>
    </location>
</feature>
<feature type="transmembrane region" description="Helical" evidence="9">
    <location>
        <begin position="145"/>
        <end position="164"/>
    </location>
</feature>
<proteinExistence type="predicted"/>
<keyword evidence="6" id="KW-0418">Kinase</keyword>
<dbReference type="InterPro" id="IPR005467">
    <property type="entry name" value="His_kinase_dom"/>
</dbReference>
<keyword evidence="12" id="KW-1185">Reference proteome</keyword>
<accession>L8TTG8</accession>
<dbReference type="InterPro" id="IPR036890">
    <property type="entry name" value="HATPase_C_sf"/>
</dbReference>
<dbReference type="Pfam" id="PF02518">
    <property type="entry name" value="HATPase_c"/>
    <property type="match status" value="1"/>
</dbReference>
<dbReference type="GO" id="GO:0046983">
    <property type="term" value="F:protein dimerization activity"/>
    <property type="evidence" value="ECO:0007669"/>
    <property type="project" value="InterPro"/>
</dbReference>
<evidence type="ECO:0000313" key="12">
    <source>
        <dbReference type="Proteomes" id="UP000011189"/>
    </source>
</evidence>
<keyword evidence="4" id="KW-0808">Transferase</keyword>
<dbReference type="Proteomes" id="UP000011189">
    <property type="component" value="Unassembled WGS sequence"/>
</dbReference>
<sequence length="472" mass="51742">MSVEDRLSKERLRHALRLTLVGWVLGLVVTGLVVWSPHVLFGYRSPALHLVLESVDACVALLVAYLLAGRYRRRRRLHDLLLAQGLVLLAAAGTGMSWLTGSLTGDRDGSLSVWLPLALRLIAAALIAAAALVSLNRESPSRRGLRTVTIPVVLVILMSLLLWAAKARLPIAVDPSINGAPQPLLFAVHPLFFVAQCVAALCFFVASIAFTRRAAHHDDSLLYWLGPACAVAAFSRVNYALFPSRYTDWFYTGDLLRTGFYVLLLVGASQEIGQYWDAHARVAVLEDRRRLSRELHDGVIQELALLRMEGHSLPPNFPARSRILAACDRSLDEARAAVHALGHGGDEPLALALRRTTRELAQRYGVRLDIQIDDSIEASADQQHTLLRIIREAVANAARHGHAQHLCVRLVKDGERRQLLVEDDGEGFDSAGATGANAGYGLVSMRERARTLPGFLDITSRPGEGSMVTVTW</sequence>
<protein>
    <recommendedName>
        <fullName evidence="2">histidine kinase</fullName>
        <ecNumber evidence="2">2.7.13.3</ecNumber>
    </recommendedName>
</protein>
<dbReference type="InterPro" id="IPR003594">
    <property type="entry name" value="HATPase_dom"/>
</dbReference>
<keyword evidence="9" id="KW-0472">Membrane</keyword>
<feature type="transmembrane region" description="Helical" evidence="9">
    <location>
        <begin position="221"/>
        <end position="242"/>
    </location>
</feature>
<dbReference type="CDD" id="cd16917">
    <property type="entry name" value="HATPase_UhpB-NarQ-NarX-like"/>
    <property type="match status" value="1"/>
</dbReference>
<keyword evidence="7" id="KW-0067">ATP-binding</keyword>
<dbReference type="InterPro" id="IPR050482">
    <property type="entry name" value="Sensor_HK_TwoCompSys"/>
</dbReference>
<feature type="transmembrane region" description="Helical" evidence="9">
    <location>
        <begin position="111"/>
        <end position="133"/>
    </location>
</feature>
<dbReference type="PANTHER" id="PTHR24421:SF10">
    <property type="entry name" value="NITRATE_NITRITE SENSOR PROTEIN NARQ"/>
    <property type="match status" value="1"/>
</dbReference>